<organism evidence="4">
    <name type="scientific">Tanacetum cinerariifolium</name>
    <name type="common">Dalmatian daisy</name>
    <name type="synonym">Chrysanthemum cinerariifolium</name>
    <dbReference type="NCBI Taxonomy" id="118510"/>
    <lineage>
        <taxon>Eukaryota</taxon>
        <taxon>Viridiplantae</taxon>
        <taxon>Streptophyta</taxon>
        <taxon>Embryophyta</taxon>
        <taxon>Tracheophyta</taxon>
        <taxon>Spermatophyta</taxon>
        <taxon>Magnoliopsida</taxon>
        <taxon>eudicotyledons</taxon>
        <taxon>Gunneridae</taxon>
        <taxon>Pentapetalae</taxon>
        <taxon>asterids</taxon>
        <taxon>campanulids</taxon>
        <taxon>Asterales</taxon>
        <taxon>Asteraceae</taxon>
        <taxon>Asteroideae</taxon>
        <taxon>Anthemideae</taxon>
        <taxon>Anthemidinae</taxon>
        <taxon>Tanacetum</taxon>
    </lineage>
</organism>
<accession>A0A6L2K1H9</accession>
<evidence type="ECO:0000259" key="3">
    <source>
        <dbReference type="Pfam" id="PF07727"/>
    </source>
</evidence>
<sequence length="1303" mass="147826">MLLEQSDAAGTRRRNIAKYLIPPQVMSAAKLPILNPNKFNLWKMSIEQYFLMTDYSLWERLERKNELKARGTLLMALPNKHQLKFNIHKDAKTFMEAIEKLFGGNKETKKVQKTLLKQQYENFTGSSSESLDQIHDRLQNLISQLEILGESLSQEDINLKFLRSLPTEWRTHSLIWRNKTNLEEQSLNDLFKSLKIYEAEVKSSSSARTSTQNNAFMSSSNTNSTNEPVSVAASVSAVSAKIYVSALPNVDTLSNVVIYSFFASQSTSQQLDNDDLKQIDRTGWNLRANGPTSMGFDMSKVESYNSYMKGHFTRKCRSPKDTRRNGAADPQKRNVLVETSTSNALVSQCDGVDSYDWSFQAEEEPTNYAFMAFTSLSSSFDNEIVSCSKACTKAYATLHLPPSPIYDRYQSKNGYHVVPLPYTGIFMPPKPDLVFHNALVNNKTVYIAFNVELSPTKPENDLSHTHRPSAPIIKDWVSDSEDESETKIPQNVLSFVQPTKQVKSPRPSFQHVETSIPTANPKIAILKPTSNGNHRNRKSKLVPINAARPVTVAVPKPHVTRPRPAKPIVTKPYSPPRRHNNRSPSPKSSCFPLKVTAVKVLQGNPQHALKDKGVIDSGCLRHMTGNMSYLSDFEELNGGYVAFGGNPNGGKIFGKDATFEVKELEFEGSKPQSEVHVSPSSSAQSKKHDDKTKREAKGKSPVESSTRYRNLSTEFEYFFDNIINEDNVVVSLVSTVGQISTNSTITFSAAGPSNAVVKADFNNLETSITVGPIPTTRVHKDHPVTQIIGDLSLATQTRIMTRVAKDQGGATLIQNAEGLVLVDLPHGKRDLCTKWVFRNKKDERGIVDWNKAQLVAERHTQGEGIDYEEFFALVARIETIRLLLAYASFMGFMVYQMDVKSAFLYGTIKKEVYVCQPLGFEDPDYPDKVYKVVKALYGLHQAPRAWYETLANYLLENSFQRGKIDLCKAFEKLMKEKFQMSSIGELTFFLGLQVKQKKDGIFISQDKYVAKILRKFGLTDGKSASTPKDTEKPLLKDLDVKRIFRYLKGKPHLGLWYPKDSPFNLVAYSDSDYAGASLDKKSTTGGCQFLGCTLISWKEKEDNVVKRYQALKRKPQTKAQAKKNMMIYLRNVVGFKMDYFKGMTYDDIRPIFEKKFNSNVAFLQKTMEQMEEEHSRALKRLSESQEDKAVKKQNLDEEVEELRKHLQIVPNNDDDVYTEATPLALKVPVVDYEIHTENNKPYYKIKIADRSHQLYLKRRYPLTRFTLDQMLNNVRLEVEEDSDVSLELLRFIRQQQQEGFMTE</sequence>
<dbReference type="InterPro" id="IPR043502">
    <property type="entry name" value="DNA/RNA_pol_sf"/>
</dbReference>
<dbReference type="Pfam" id="PF07727">
    <property type="entry name" value="RVT_2"/>
    <property type="match status" value="2"/>
</dbReference>
<feature type="compositionally biased region" description="Basic and acidic residues" evidence="2">
    <location>
        <begin position="686"/>
        <end position="700"/>
    </location>
</feature>
<evidence type="ECO:0000256" key="2">
    <source>
        <dbReference type="SAM" id="MobiDB-lite"/>
    </source>
</evidence>
<name>A0A6L2K1H9_TANCI</name>
<gene>
    <name evidence="4" type="ORF">Tci_013903</name>
</gene>
<dbReference type="Pfam" id="PF14223">
    <property type="entry name" value="Retrotran_gag_2"/>
    <property type="match status" value="1"/>
</dbReference>
<protein>
    <recommendedName>
        <fullName evidence="3">Reverse transcriptase Ty1/copia-type domain-containing protein</fullName>
    </recommendedName>
</protein>
<dbReference type="PANTHER" id="PTHR11439">
    <property type="entry name" value="GAG-POL-RELATED RETROTRANSPOSON"/>
    <property type="match status" value="1"/>
</dbReference>
<feature type="region of interest" description="Disordered" evidence="2">
    <location>
        <begin position="557"/>
        <end position="590"/>
    </location>
</feature>
<evidence type="ECO:0000313" key="4">
    <source>
        <dbReference type="EMBL" id="GEU41925.1"/>
    </source>
</evidence>
<feature type="region of interest" description="Disordered" evidence="2">
    <location>
        <begin position="667"/>
        <end position="705"/>
    </location>
</feature>
<keyword evidence="1" id="KW-0175">Coiled coil</keyword>
<reference evidence="4" key="1">
    <citation type="journal article" date="2019" name="Sci. Rep.">
        <title>Draft genome of Tanacetum cinerariifolium, the natural source of mosquito coil.</title>
        <authorList>
            <person name="Yamashiro T."/>
            <person name="Shiraishi A."/>
            <person name="Satake H."/>
            <person name="Nakayama K."/>
        </authorList>
    </citation>
    <scope>NUCLEOTIDE SEQUENCE</scope>
</reference>
<evidence type="ECO:0000256" key="1">
    <source>
        <dbReference type="SAM" id="Coils"/>
    </source>
</evidence>
<feature type="coiled-coil region" evidence="1">
    <location>
        <begin position="1153"/>
        <end position="1205"/>
    </location>
</feature>
<dbReference type="InterPro" id="IPR013103">
    <property type="entry name" value="RVT_2"/>
</dbReference>
<dbReference type="SUPFAM" id="SSF56672">
    <property type="entry name" value="DNA/RNA polymerases"/>
    <property type="match status" value="1"/>
</dbReference>
<dbReference type="EMBL" id="BKCJ010001502">
    <property type="protein sequence ID" value="GEU41925.1"/>
    <property type="molecule type" value="Genomic_DNA"/>
</dbReference>
<feature type="domain" description="Reverse transcriptase Ty1/copia-type" evidence="3">
    <location>
        <begin position="964"/>
        <end position="1027"/>
    </location>
</feature>
<comment type="caution">
    <text evidence="4">The sequence shown here is derived from an EMBL/GenBank/DDBJ whole genome shotgun (WGS) entry which is preliminary data.</text>
</comment>
<feature type="domain" description="Reverse transcriptase Ty1/copia-type" evidence="3">
    <location>
        <begin position="820"/>
        <end position="963"/>
    </location>
</feature>
<proteinExistence type="predicted"/>
<dbReference type="PANTHER" id="PTHR11439:SF483">
    <property type="entry name" value="PEPTIDE SYNTHASE GLIP-LIKE, PUTATIVE (AFU_ORTHOLOGUE AFUA_3G12920)-RELATED"/>
    <property type="match status" value="1"/>
</dbReference>